<evidence type="ECO:0000313" key="1">
    <source>
        <dbReference type="EMBL" id="CCH51109.1"/>
    </source>
</evidence>
<dbReference type="EMBL" id="CAIT01000001">
    <property type="protein sequence ID" value="CCH51109.1"/>
    <property type="molecule type" value="Genomic_DNA"/>
</dbReference>
<keyword evidence="2" id="KW-1185">Reference proteome</keyword>
<organism evidence="1 2">
    <name type="scientific">Fibrisoma limi BUZ 3</name>
    <dbReference type="NCBI Taxonomy" id="1185876"/>
    <lineage>
        <taxon>Bacteria</taxon>
        <taxon>Pseudomonadati</taxon>
        <taxon>Bacteroidota</taxon>
        <taxon>Cytophagia</taxon>
        <taxon>Cytophagales</taxon>
        <taxon>Spirosomataceae</taxon>
        <taxon>Fibrisoma</taxon>
    </lineage>
</organism>
<comment type="caution">
    <text evidence="1">The sequence shown here is derived from an EMBL/GenBank/DDBJ whole genome shotgun (WGS) entry which is preliminary data.</text>
</comment>
<gene>
    <name evidence="1" type="ORF">BN8_00016</name>
</gene>
<dbReference type="Proteomes" id="UP000009309">
    <property type="component" value="Unassembled WGS sequence"/>
</dbReference>
<dbReference type="AlphaFoldDB" id="I2GB37"/>
<accession>I2GB37</accession>
<protein>
    <submittedName>
        <fullName evidence="1">Uncharacterized protein</fullName>
    </submittedName>
</protein>
<name>I2GB37_9BACT</name>
<reference evidence="1 2" key="1">
    <citation type="journal article" date="2012" name="J. Bacteriol.">
        <title>Genome Sequence of the Filamentous Bacterium Fibrisoma limi BUZ 3T.</title>
        <authorList>
            <person name="Filippini M."/>
            <person name="Qi W."/>
            <person name="Jaenicke S."/>
            <person name="Goesmann A."/>
            <person name="Smits T.H."/>
            <person name="Bagheri H.C."/>
        </authorList>
    </citation>
    <scope>NUCLEOTIDE SEQUENCE [LARGE SCALE GENOMIC DNA]</scope>
    <source>
        <strain evidence="2">BUZ 3T</strain>
    </source>
</reference>
<evidence type="ECO:0000313" key="2">
    <source>
        <dbReference type="Proteomes" id="UP000009309"/>
    </source>
</evidence>
<proteinExistence type="predicted"/>
<sequence>MIVSANRSGNWNLFIESAHTMINSHAFPIGKAWLFNRILVVKDRHQQAVSSQISV</sequence>